<evidence type="ECO:0000256" key="2">
    <source>
        <dbReference type="ARBA" id="ARBA00017953"/>
    </source>
</evidence>
<evidence type="ECO:0000256" key="7">
    <source>
        <dbReference type="RuleBase" id="RU367095"/>
    </source>
</evidence>
<dbReference type="InterPro" id="IPR036390">
    <property type="entry name" value="WH_DNA-bd_sf"/>
</dbReference>
<dbReference type="PANTHER" id="PTHR13128:SF12">
    <property type="entry name" value="VACUOLAR PROTEIN-SORTING-ASSOCIATED PROTEIN 36"/>
    <property type="match status" value="1"/>
</dbReference>
<feature type="domain" description="GLUE N-terminal" evidence="8">
    <location>
        <begin position="7"/>
        <end position="167"/>
    </location>
</feature>
<gene>
    <name evidence="9" type="ORF">TR150471</name>
</gene>
<dbReference type="PROSITE" id="PS51495">
    <property type="entry name" value="GLUE"/>
    <property type="match status" value="1"/>
</dbReference>
<dbReference type="InterPro" id="IPR021648">
    <property type="entry name" value="GLUE_dom"/>
</dbReference>
<keyword evidence="4 7" id="KW-0963">Cytoplasm</keyword>
<comment type="similarity">
    <text evidence="1 7">Belongs to the VPS36 family.</text>
</comment>
<dbReference type="AlphaFoldDB" id="A0A0X3NYE5"/>
<dbReference type="SUPFAM" id="SSF50729">
    <property type="entry name" value="PH domain-like"/>
    <property type="match status" value="1"/>
</dbReference>
<dbReference type="Gene3D" id="1.10.10.10">
    <property type="entry name" value="Winged helix-like DNA-binding domain superfamily/Winged helix DNA-binding domain"/>
    <property type="match status" value="2"/>
</dbReference>
<proteinExistence type="inferred from homology"/>
<protein>
    <recommendedName>
        <fullName evidence="2 7">Vacuolar protein-sorting-associated protein 36</fullName>
    </recommendedName>
    <alternativeName>
        <fullName evidence="6 7">ESCRT-II complex subunit VPS36</fullName>
    </alternativeName>
</protein>
<keyword evidence="5 7" id="KW-0653">Protein transport</keyword>
<evidence type="ECO:0000256" key="6">
    <source>
        <dbReference type="ARBA" id="ARBA00030114"/>
    </source>
</evidence>
<dbReference type="EMBL" id="GEEE01022493">
    <property type="protein sequence ID" value="JAP40732.1"/>
    <property type="molecule type" value="Transcribed_RNA"/>
</dbReference>
<comment type="subunit">
    <text evidence="7">Component of the endosomal sorting complex required for transport II (ESCRT-II).</text>
</comment>
<dbReference type="FunFam" id="1.10.10.10:FF:000416">
    <property type="entry name" value="Vacuolar protein-sorting-associated protein 36"/>
    <property type="match status" value="1"/>
</dbReference>
<evidence type="ECO:0000256" key="1">
    <source>
        <dbReference type="ARBA" id="ARBA00009697"/>
    </source>
</evidence>
<dbReference type="Gene3D" id="2.30.29.30">
    <property type="entry name" value="Pleckstrin-homology domain (PH domain)/Phosphotyrosine-binding domain (PTB)"/>
    <property type="match status" value="1"/>
</dbReference>
<dbReference type="InterPro" id="IPR040608">
    <property type="entry name" value="Snf8/Vps36"/>
</dbReference>
<evidence type="ECO:0000256" key="4">
    <source>
        <dbReference type="ARBA" id="ARBA00022490"/>
    </source>
</evidence>
<evidence type="ECO:0000259" key="8">
    <source>
        <dbReference type="PROSITE" id="PS51495"/>
    </source>
</evidence>
<dbReference type="Pfam" id="PF11605">
    <property type="entry name" value="Vps36_ESCRT-II"/>
    <property type="match status" value="1"/>
</dbReference>
<organism evidence="9">
    <name type="scientific">Schistocephalus solidus</name>
    <name type="common">Tapeworm</name>
    <dbReference type="NCBI Taxonomy" id="70667"/>
    <lineage>
        <taxon>Eukaryota</taxon>
        <taxon>Metazoa</taxon>
        <taxon>Spiralia</taxon>
        <taxon>Lophotrochozoa</taxon>
        <taxon>Platyhelminthes</taxon>
        <taxon>Cestoda</taxon>
        <taxon>Eucestoda</taxon>
        <taxon>Diphyllobothriidea</taxon>
        <taxon>Diphyllobothriidae</taxon>
        <taxon>Schistocephalus</taxon>
    </lineage>
</organism>
<evidence type="ECO:0000256" key="3">
    <source>
        <dbReference type="ARBA" id="ARBA00022448"/>
    </source>
</evidence>
<dbReference type="Pfam" id="PF04157">
    <property type="entry name" value="EAP30"/>
    <property type="match status" value="1"/>
</dbReference>
<reference evidence="9" key="1">
    <citation type="submission" date="2016-01" db="EMBL/GenBank/DDBJ databases">
        <title>Reference transcriptome for the parasite Schistocephalus solidus: insights into the molecular evolution of parasitism.</title>
        <authorList>
            <person name="Hebert F.O."/>
            <person name="Grambauer S."/>
            <person name="Barber I."/>
            <person name="Landry C.R."/>
            <person name="Aubin-Horth N."/>
        </authorList>
    </citation>
    <scope>NUCLEOTIDE SEQUENCE</scope>
</reference>
<keyword evidence="7" id="KW-0967">Endosome</keyword>
<evidence type="ECO:0000313" key="9">
    <source>
        <dbReference type="EMBL" id="JAP40732.1"/>
    </source>
</evidence>
<dbReference type="GO" id="GO:0031902">
    <property type="term" value="C:late endosome membrane"/>
    <property type="evidence" value="ECO:0007669"/>
    <property type="project" value="UniProtKB-UniRule"/>
</dbReference>
<dbReference type="InterPro" id="IPR011993">
    <property type="entry name" value="PH-like_dom_sf"/>
</dbReference>
<dbReference type="InterPro" id="IPR037855">
    <property type="entry name" value="Vps36"/>
</dbReference>
<dbReference type="SUPFAM" id="SSF46785">
    <property type="entry name" value="Winged helix' DNA-binding domain"/>
    <property type="match status" value="1"/>
</dbReference>
<dbReference type="GO" id="GO:0000814">
    <property type="term" value="C:ESCRT II complex"/>
    <property type="evidence" value="ECO:0007669"/>
    <property type="project" value="UniProtKB-UniRule"/>
</dbReference>
<dbReference type="Gene3D" id="6.10.140.260">
    <property type="match status" value="1"/>
</dbReference>
<name>A0A0X3NYE5_SCHSO</name>
<dbReference type="PANTHER" id="PTHR13128">
    <property type="entry name" value="VACUOLAR PROTEIN-SORTING-ASSOCIATED PROTEIN 36"/>
    <property type="match status" value="1"/>
</dbReference>
<comment type="subcellular location">
    <subcellularLocation>
        <location evidence="7">Cytoplasm</location>
    </subcellularLocation>
    <subcellularLocation>
        <location evidence="7">Endosome</location>
    </subcellularLocation>
</comment>
<accession>A0A0X3NYE5</accession>
<sequence length="428" mass="46225">MDRFRWCSDDVNSSASSGAAESLVLRQSGVRVYNGPGRTSFDNGILKLTTHRLIWSDHAGGSKIHLPLAAVASTQLQTSSGFTGSGTPKVVVKLLSPSALETAFKSLSDPPVWAGDWIVDRAEKHVAISSGIDFVRFGFTKMGHIEFEQALRETLQAKCWLVSNLPTTVSGRARGTGGILSIERAMAVKASSADRSISEAFEDLSRLISRASEMVALSRSLAEKHRSKKEAGTDVAEDETAELRRAMLSMGLSETSGAEISPLAGTTFEASSFHGQLAVQICKVLQPILTARTHGDRAHEFSGCIDLASAYCRINRARGVELISPEDLLYAAKMMKHLQLPLRLKCFESGVMVIELASESDESTTQSTLQCVESHQCLSAGALARLAGIAPILARERLLQAEERGLLCRDDTDGGLVFFPNLFQTRAV</sequence>
<evidence type="ECO:0000256" key="5">
    <source>
        <dbReference type="ARBA" id="ARBA00022927"/>
    </source>
</evidence>
<comment type="function">
    <text evidence="7">Component of the ESCRT-II complex (endosomal sorting complex required for transport II), which is required for multivesicular body (MVB) formation and sorting of endosomal cargo proteins into MVBs.</text>
</comment>
<dbReference type="GO" id="GO:0043328">
    <property type="term" value="P:protein transport to vacuole involved in ubiquitin-dependent protein catabolic process via the multivesicular body sorting pathway"/>
    <property type="evidence" value="ECO:0007669"/>
    <property type="project" value="UniProtKB-UniRule"/>
</dbReference>
<dbReference type="InterPro" id="IPR036388">
    <property type="entry name" value="WH-like_DNA-bd_sf"/>
</dbReference>
<dbReference type="GO" id="GO:0043130">
    <property type="term" value="F:ubiquitin binding"/>
    <property type="evidence" value="ECO:0007669"/>
    <property type="project" value="UniProtKB-UniRule"/>
</dbReference>
<dbReference type="EMBL" id="GEEE01013991">
    <property type="protein sequence ID" value="JAP49234.1"/>
    <property type="molecule type" value="Transcribed_RNA"/>
</dbReference>
<keyword evidence="3 7" id="KW-0813">Transport</keyword>
<dbReference type="GO" id="GO:0032266">
    <property type="term" value="F:phosphatidylinositol-3-phosphate binding"/>
    <property type="evidence" value="ECO:0007669"/>
    <property type="project" value="UniProtKB-UniRule"/>
</dbReference>